<dbReference type="Proteomes" id="UP000507470">
    <property type="component" value="Unassembled WGS sequence"/>
</dbReference>
<evidence type="ECO:0000313" key="2">
    <source>
        <dbReference type="EMBL" id="CAC5410254.1"/>
    </source>
</evidence>
<feature type="region of interest" description="Disordered" evidence="1">
    <location>
        <begin position="1"/>
        <end position="23"/>
    </location>
</feature>
<evidence type="ECO:0000313" key="3">
    <source>
        <dbReference type="Proteomes" id="UP000507470"/>
    </source>
</evidence>
<evidence type="ECO:0000256" key="1">
    <source>
        <dbReference type="SAM" id="MobiDB-lite"/>
    </source>
</evidence>
<keyword evidence="3" id="KW-1185">Reference proteome</keyword>
<sequence length="157" mass="18158">MGRHNREKLRAYRQQRKFQKRQKKKLLKLQALSATEITTCNDSSKIELENDTKNKISLETIEKNVSLTYRPQYLASKDINPSSVTNDSEKRSTSSGSSSKSPFSLSESDLIETRTKVESKKPKLVRNGDRLMNDPLYFKWKEYQLLSARIQKLKGSI</sequence>
<proteinExistence type="predicted"/>
<reference evidence="2 3" key="1">
    <citation type="submission" date="2020-06" db="EMBL/GenBank/DDBJ databases">
        <authorList>
            <person name="Li R."/>
            <person name="Bekaert M."/>
        </authorList>
    </citation>
    <scope>NUCLEOTIDE SEQUENCE [LARGE SCALE GENOMIC DNA]</scope>
    <source>
        <strain evidence="3">wild</strain>
    </source>
</reference>
<dbReference type="AlphaFoldDB" id="A0A6J8DSN7"/>
<accession>A0A6J8DSN7</accession>
<feature type="compositionally biased region" description="Low complexity" evidence="1">
    <location>
        <begin position="93"/>
        <end position="107"/>
    </location>
</feature>
<gene>
    <name evidence="2" type="ORF">MCOR_43455</name>
</gene>
<name>A0A6J8DSN7_MYTCO</name>
<dbReference type="EMBL" id="CACVKT020007759">
    <property type="protein sequence ID" value="CAC5410254.1"/>
    <property type="molecule type" value="Genomic_DNA"/>
</dbReference>
<protein>
    <submittedName>
        <fullName evidence="2">Uncharacterized protein</fullName>
    </submittedName>
</protein>
<organism evidence="2 3">
    <name type="scientific">Mytilus coruscus</name>
    <name type="common">Sea mussel</name>
    <dbReference type="NCBI Taxonomy" id="42192"/>
    <lineage>
        <taxon>Eukaryota</taxon>
        <taxon>Metazoa</taxon>
        <taxon>Spiralia</taxon>
        <taxon>Lophotrochozoa</taxon>
        <taxon>Mollusca</taxon>
        <taxon>Bivalvia</taxon>
        <taxon>Autobranchia</taxon>
        <taxon>Pteriomorphia</taxon>
        <taxon>Mytilida</taxon>
        <taxon>Mytiloidea</taxon>
        <taxon>Mytilidae</taxon>
        <taxon>Mytilinae</taxon>
        <taxon>Mytilus</taxon>
    </lineage>
</organism>
<feature type="region of interest" description="Disordered" evidence="1">
    <location>
        <begin position="76"/>
        <end position="107"/>
    </location>
</feature>